<organism evidence="2 3">
    <name type="scientific">Bacteroides fragilis str. 3988T(B)14</name>
    <dbReference type="NCBI Taxonomy" id="1339315"/>
    <lineage>
        <taxon>Bacteria</taxon>
        <taxon>Pseudomonadati</taxon>
        <taxon>Bacteroidota</taxon>
        <taxon>Bacteroidia</taxon>
        <taxon>Bacteroidales</taxon>
        <taxon>Bacteroidaceae</taxon>
        <taxon>Bacteroides</taxon>
    </lineage>
</organism>
<dbReference type="GO" id="GO:0016787">
    <property type="term" value="F:hydrolase activity"/>
    <property type="evidence" value="ECO:0007669"/>
    <property type="project" value="InterPro"/>
</dbReference>
<dbReference type="EMBL" id="JGCY01000246">
    <property type="protein sequence ID" value="EXY75213.1"/>
    <property type="molecule type" value="Genomic_DNA"/>
</dbReference>
<evidence type="ECO:0000313" key="3">
    <source>
        <dbReference type="Proteomes" id="UP000020529"/>
    </source>
</evidence>
<evidence type="ECO:0000259" key="1">
    <source>
        <dbReference type="Pfam" id="PF00149"/>
    </source>
</evidence>
<dbReference type="InterPro" id="IPR004843">
    <property type="entry name" value="Calcineurin-like_PHP"/>
</dbReference>
<proteinExistence type="predicted"/>
<gene>
    <name evidence="2" type="ORF">M124_1035</name>
</gene>
<dbReference type="PANTHER" id="PTHR37844:SF1">
    <property type="entry name" value="CALCINEURIN-LIKE PHOSPHOESTERASE DOMAIN-CONTAINING PROTEIN"/>
    <property type="match status" value="1"/>
</dbReference>
<dbReference type="Pfam" id="PF00149">
    <property type="entry name" value="Metallophos"/>
    <property type="match status" value="1"/>
</dbReference>
<feature type="domain" description="Calcineurin-like phosphoesterase" evidence="1">
    <location>
        <begin position="1"/>
        <end position="218"/>
    </location>
</feature>
<name>A0A015UMW9_BACFG</name>
<sequence>MRIQFASDLHLEFKENLAYVQSIPFEVTGEILILAGDTFYLKDRTMPNIKFWKWASQNYQQVMLVPGNHEFYNNGDVSVREDSWQYMFLDNVGYYYNKVVRIGDVDIVLSTLWSHIPAENEFNVFRGMNDFGQILYDKHRLRIEDFNAEHEKCLAFIKQSVLESTAKHIVVVTHHLPTFQAVAKERINDSMNNAYVTELGNFIADSRIDYWIYGHSHKNIDTEIGTTKIVSNQLGYLFNGERAEGFSESRFIEL</sequence>
<dbReference type="AlphaFoldDB" id="A0A015UMW9"/>
<reference evidence="2 3" key="1">
    <citation type="submission" date="2014-02" db="EMBL/GenBank/DDBJ databases">
        <authorList>
            <person name="Sears C."/>
            <person name="Carroll K."/>
            <person name="Sack B.R."/>
            <person name="Qadri F."/>
            <person name="Myers L.L."/>
            <person name="Chung G.-T."/>
            <person name="Escheverria P."/>
            <person name="Fraser C.M."/>
            <person name="Sadzewicz L."/>
            <person name="Shefchek K.A."/>
            <person name="Tallon L."/>
            <person name="Das S.P."/>
            <person name="Daugherty S."/>
            <person name="Mongodin E.F."/>
        </authorList>
    </citation>
    <scope>NUCLEOTIDE SEQUENCE [LARGE SCALE GENOMIC DNA]</scope>
    <source>
        <strain evidence="3">3988T(B)14</strain>
    </source>
</reference>
<comment type="caution">
    <text evidence="2">The sequence shown here is derived from an EMBL/GenBank/DDBJ whole genome shotgun (WGS) entry which is preliminary data.</text>
</comment>
<dbReference type="InterPro" id="IPR029052">
    <property type="entry name" value="Metallo-depent_PP-like"/>
</dbReference>
<protein>
    <submittedName>
        <fullName evidence="2">Calcineurin-like phosphoesterase family protein</fullName>
    </submittedName>
</protein>
<dbReference type="PATRIC" id="fig|1339315.3.peg.1832"/>
<evidence type="ECO:0000313" key="2">
    <source>
        <dbReference type="EMBL" id="EXY75213.1"/>
    </source>
</evidence>
<dbReference type="SUPFAM" id="SSF56300">
    <property type="entry name" value="Metallo-dependent phosphatases"/>
    <property type="match status" value="1"/>
</dbReference>
<dbReference type="Gene3D" id="3.60.21.10">
    <property type="match status" value="1"/>
</dbReference>
<dbReference type="PANTHER" id="PTHR37844">
    <property type="entry name" value="SER/THR PROTEIN PHOSPHATASE SUPERFAMILY (AFU_ORTHOLOGUE AFUA_1G14840)"/>
    <property type="match status" value="1"/>
</dbReference>
<accession>A0A015UMW9</accession>
<dbReference type="RefSeq" id="WP_032587863.1">
    <property type="nucleotide sequence ID" value="NZ_JGCY01000246.1"/>
</dbReference>
<dbReference type="Proteomes" id="UP000020529">
    <property type="component" value="Unassembled WGS sequence"/>
</dbReference>